<evidence type="ECO:0008006" key="4">
    <source>
        <dbReference type="Google" id="ProtNLM"/>
    </source>
</evidence>
<evidence type="ECO:0000313" key="2">
    <source>
        <dbReference type="EMBL" id="CBA65894.1"/>
    </source>
</evidence>
<evidence type="ECO:0000313" key="3">
    <source>
        <dbReference type="Proteomes" id="UP000002068"/>
    </source>
</evidence>
<organism evidence="2 3">
    <name type="scientific">Clostridioides difficile (strain CD196)</name>
    <name type="common">Peptoclostridium difficile</name>
    <dbReference type="NCBI Taxonomy" id="645462"/>
    <lineage>
        <taxon>Bacteria</taxon>
        <taxon>Bacillati</taxon>
        <taxon>Bacillota</taxon>
        <taxon>Clostridia</taxon>
        <taxon>Peptostreptococcales</taxon>
        <taxon>Peptostreptococcaceae</taxon>
        <taxon>Clostridioides</taxon>
    </lineage>
</organism>
<keyword evidence="1" id="KW-0175">Coiled coil</keyword>
<dbReference type="Proteomes" id="UP000002068">
    <property type="component" value="Chromosome"/>
</dbReference>
<dbReference type="EMBL" id="FN538970">
    <property type="protein sequence ID" value="CBA65894.1"/>
    <property type="molecule type" value="Genomic_DNA"/>
</dbReference>
<dbReference type="KEGG" id="cdc:CD196_2939"/>
<feature type="coiled-coil region" evidence="1">
    <location>
        <begin position="300"/>
        <end position="419"/>
    </location>
</feature>
<feature type="coiled-coil region" evidence="1">
    <location>
        <begin position="601"/>
        <end position="649"/>
    </location>
</feature>
<dbReference type="HOGENOM" id="CLU_249527_0_0_9"/>
<dbReference type="RefSeq" id="WP_009891513.1">
    <property type="nucleotide sequence ID" value="NC_013315.1"/>
</dbReference>
<feature type="coiled-coil region" evidence="1">
    <location>
        <begin position="822"/>
        <end position="904"/>
    </location>
</feature>
<protein>
    <recommendedName>
        <fullName evidence="4">Chromosome segregation ATPase</fullName>
    </recommendedName>
</protein>
<accession>A0A0H3N600</accession>
<gene>
    <name evidence="2" type="ordered locus">CD196_2939</name>
</gene>
<proteinExistence type="predicted"/>
<name>A0A0H3N600_CLODC</name>
<evidence type="ECO:0000256" key="1">
    <source>
        <dbReference type="SAM" id="Coils"/>
    </source>
</evidence>
<sequence>MPVINKYKIINFKFGMGQERILSNRTMELYGENLQVEAENTAGKTMSIQTIIQSICPLSDVAKPFTAIYNKKEPLYSMTEWLLDDGKTLLLTGIGFEKKAGSSKEEGKEKKDDLYKYFMFIIEESKEMEVDIDNIPLLKNNDKGIRIVQPLTASQDYIKMLRDKYGKNKVHFFNNYLRKQHREKLEEYGINQSEWKEIIIKLNSNNKEGGLSDFVKEHNTSEKLIRDKILPLIETSLTTEEFAPILQIKEQVRKCINNIIDMNEKLSDYKNYRDLNIRVESLQNKINRILFIEEDKNNVLGELANLYVHIENKRNELNEEIKQYQKMKASKEEEFKIVEYEEDSYEYFRKEKEIQDTQVEFDKAKNELNDKIEELELDEQYLNISKFKRKKKGLEEGEKDKIEKESEKQRKEVNQEEITAIINRLGSSIHYCLKEESIINNEKLKENTNNNIAIQEKKNQLNDDKSKLTKVLISKNSEIKYIEGKERDFNNQLHEFKLNNTDIKGFISNNFLGEVIDYTRYINYLNIKVKSIEENLESKVMQIEESNKLKDDINEAINNLKLDNHESYMKLQVLKTRKKDIDNFKEKYKIIKTRFEIDNELDNSTKLYKEVKQELNKMKLQVQDLENNKKQLEKELEDLQNYKDIIFEEEILTDLERNGIKPIEGMKYLLTLDGDLEYKNNLISKNPLLPYSIIITNKEYQKLKQINLKNKTKISMPIFVRDNIEDTFITTSSNLVISNGLNILSSFDNKALDPEKREKDMNLIKEQINSIRDKVEQYKAEIEILEEFKLLTNKIDFTAEDLSIDVKIENYKKIIFEINNKIKSNENNEKNLSNKIKELYENKEKLLNNKNILFNKLKDIRNIQDTYSIILENKNEITKLKTSIEKIEEEKKVIKKSIEDIDVNIFNLNSEKDRINRHIDDTESKINKFKIYEPIKLENAKLEELEIKYKKYLEDPTKKEIETLNYEISVCLKRIESITIELEEFRQLISSDNFENIPILFTIEELNKRIVLNKSKVDELRKLKYSIKSDIDKNQGSLNTKREEILKKFNGKEPLSTSLIVNFNFEERKIDIKKDIKDIGEIIEGNRTTCQNLEQELRDLKKYKVERKAITYQPEDIFIESKKLQSKLQNVEYNLIKSINSYKNTILEIKEFNYKHMEKYKNFIETLNVNKDNYSRQKEQVEIVLLVIREEISKLEKHSEQLRKEKTIISRQIKDYVMDCIDEFKIINKLGKHKGQALFNISLPKSDKIENSLSLVDMLMDEIVEEANLGDVEQKINTFYILNKTLNIGRIPVSVIKYEINRNETIKWNSINNETTGGQRFCISFIVTILLMEYKRYDRNAIVDESKYKGKVLLMDNPFGETSQQDFLKEIFELAKKFNVQIISYTHVTNASIRAMFNKIYLMTVEKTTSNKEFVDINEIKQNKTDELVYMSKFYIGNKEELIQEDIFSLI</sequence>
<feature type="coiled-coil region" evidence="1">
    <location>
        <begin position="1157"/>
        <end position="1212"/>
    </location>
</feature>
<reference evidence="2 3" key="1">
    <citation type="journal article" date="2009" name="Genome Biol.">
        <title>Comparative genome and phenotypic analysis of Clostridium difficile 027 strains provides insight into the evolution of a hypervirulent bacterium.</title>
        <authorList>
            <person name="Stabler R.A."/>
            <person name="He M."/>
            <person name="Dawson L."/>
            <person name="Martin M."/>
            <person name="Valiente E."/>
            <person name="Corton C."/>
            <person name="Lawley T.D."/>
            <person name="Sebaihia M."/>
            <person name="Quail M.A."/>
            <person name="Rose G."/>
            <person name="Gerding D.N."/>
            <person name="Gibert M."/>
            <person name="Popoff M.R."/>
            <person name="Parkhill J."/>
            <person name="Dougan G."/>
            <person name="Wren B.W."/>
        </authorList>
    </citation>
    <scope>NUCLEOTIDE SEQUENCE [LARGE SCALE GENOMIC DNA]</scope>
    <source>
        <strain evidence="2 3">CD196</strain>
    </source>
</reference>
<feature type="coiled-coil region" evidence="1">
    <location>
        <begin position="761"/>
        <end position="788"/>
    </location>
</feature>